<accession>A0A1T4K5Y5</accession>
<name>A0A1T4K5Y5_9FIRM</name>
<evidence type="ECO:0000256" key="1">
    <source>
        <dbReference type="SAM" id="Phobius"/>
    </source>
</evidence>
<dbReference type="EMBL" id="FUWY01000001">
    <property type="protein sequence ID" value="SJZ37725.1"/>
    <property type="molecule type" value="Genomic_DNA"/>
</dbReference>
<dbReference type="STRING" id="118967.SAMN02745191_0328"/>
<evidence type="ECO:0000313" key="2">
    <source>
        <dbReference type="EMBL" id="SJZ37725.1"/>
    </source>
</evidence>
<proteinExistence type="predicted"/>
<dbReference type="RefSeq" id="WP_078710774.1">
    <property type="nucleotide sequence ID" value="NZ_FUWY01000001.1"/>
</dbReference>
<feature type="transmembrane region" description="Helical" evidence="1">
    <location>
        <begin position="45"/>
        <end position="68"/>
    </location>
</feature>
<protein>
    <submittedName>
        <fullName evidence="2">Uncharacterized protein</fullName>
    </submittedName>
</protein>
<organism evidence="2 3">
    <name type="scientific">Anaerorhabdus furcosa</name>
    <dbReference type="NCBI Taxonomy" id="118967"/>
    <lineage>
        <taxon>Bacteria</taxon>
        <taxon>Bacillati</taxon>
        <taxon>Bacillota</taxon>
        <taxon>Erysipelotrichia</taxon>
        <taxon>Erysipelotrichales</taxon>
        <taxon>Erysipelotrichaceae</taxon>
        <taxon>Anaerorhabdus</taxon>
    </lineage>
</organism>
<reference evidence="3" key="1">
    <citation type="submission" date="2017-02" db="EMBL/GenBank/DDBJ databases">
        <authorList>
            <person name="Varghese N."/>
            <person name="Submissions S."/>
        </authorList>
    </citation>
    <scope>NUCLEOTIDE SEQUENCE [LARGE SCALE GENOMIC DNA]</scope>
    <source>
        <strain evidence="3">ATCC 25662</strain>
    </source>
</reference>
<dbReference type="Proteomes" id="UP000243297">
    <property type="component" value="Unassembled WGS sequence"/>
</dbReference>
<sequence>MKKNKYLALIFAILALIDTHAACIIITSDYVHGYYAAKYMYASAPAWLAFLWLIPFGFGLLLFSLLSIKFYKAYKQSLQNPKESDE</sequence>
<keyword evidence="1" id="KW-1133">Transmembrane helix</keyword>
<keyword evidence="3" id="KW-1185">Reference proteome</keyword>
<keyword evidence="1" id="KW-0472">Membrane</keyword>
<evidence type="ECO:0000313" key="3">
    <source>
        <dbReference type="Proteomes" id="UP000243297"/>
    </source>
</evidence>
<keyword evidence="1" id="KW-0812">Transmembrane</keyword>
<gene>
    <name evidence="2" type="ORF">SAMN02745191_0328</name>
</gene>
<dbReference type="AlphaFoldDB" id="A0A1T4K5Y5"/>